<dbReference type="OrthoDB" id="418595at2759"/>
<proteinExistence type="inferred from homology"/>
<gene>
    <name evidence="11" type="ORF">FNV43_RR20807</name>
</gene>
<dbReference type="FunFam" id="1.20.1540.10:FF:000018">
    <property type="entry name" value="RHOMBOID-like protein 12, mitochondrial"/>
    <property type="match status" value="1"/>
</dbReference>
<dbReference type="Proteomes" id="UP000796880">
    <property type="component" value="Unassembled WGS sequence"/>
</dbReference>
<dbReference type="PANTHER" id="PTHR43731">
    <property type="entry name" value="RHOMBOID PROTEASE"/>
    <property type="match status" value="1"/>
</dbReference>
<keyword evidence="4 9" id="KW-0812">Transmembrane</keyword>
<feature type="domain" description="Peptidase S54 rhomboid" evidence="10">
    <location>
        <begin position="187"/>
        <end position="339"/>
    </location>
</feature>
<sequence>MQRRLVLKFASDIPRKLSGSTTTTTAFSSLLHSHRYKTFASLTRTPQTLTQNHFLGSSLTNPLAHYSHSWRFSRDFSEKIHGFLSNPLLAKQLLASSNTLLRVSKRSLLDFRVAFLKGQFPKQSFEFNSNYRSYRRGWRSWFQGLSTNDVVLGLIIANVAVFLLWQIADPKFMMNNFTISLDNVKHGRLHTVITSAFSHKDTEHIFSNMLGLYFFGQSISRSFGPAFLLKLYLAGAIGGSVFFLVHHAFLASQSKSQLLWKDPSRTPGLGASGAVNAIMLLNIFLFPTSTIYFNFFIPVPAMLMGIFLVGKDMLRIIQGDTNISGSAHLGGAAVAAIAWARIRKRF</sequence>
<feature type="transmembrane region" description="Helical" evidence="9">
    <location>
        <begin position="291"/>
        <end position="310"/>
    </location>
</feature>
<comment type="subcellular location">
    <subcellularLocation>
        <location evidence="1">Membrane</location>
        <topology evidence="1">Multi-pass membrane protein</topology>
    </subcellularLocation>
</comment>
<dbReference type="GO" id="GO:0016020">
    <property type="term" value="C:membrane"/>
    <property type="evidence" value="ECO:0007669"/>
    <property type="project" value="UniProtKB-SubCell"/>
</dbReference>
<evidence type="ECO:0000256" key="2">
    <source>
        <dbReference type="ARBA" id="ARBA00009045"/>
    </source>
</evidence>
<dbReference type="GO" id="GO:0006508">
    <property type="term" value="P:proteolysis"/>
    <property type="evidence" value="ECO:0007669"/>
    <property type="project" value="UniProtKB-KW"/>
</dbReference>
<feature type="transmembrane region" description="Helical" evidence="9">
    <location>
        <begin position="322"/>
        <end position="342"/>
    </location>
</feature>
<dbReference type="InterPro" id="IPR050925">
    <property type="entry name" value="Rhomboid_protease_S54"/>
</dbReference>
<reference evidence="11" key="1">
    <citation type="submission" date="2020-03" db="EMBL/GenBank/DDBJ databases">
        <title>A high-quality chromosome-level genome assembly of a woody plant with both climbing and erect habits, Rhamnella rubrinervis.</title>
        <authorList>
            <person name="Lu Z."/>
            <person name="Yang Y."/>
            <person name="Zhu X."/>
            <person name="Sun Y."/>
        </authorList>
    </citation>
    <scope>NUCLEOTIDE SEQUENCE</scope>
    <source>
        <strain evidence="11">BYM</strain>
        <tissue evidence="11">Leaf</tissue>
    </source>
</reference>
<evidence type="ECO:0000313" key="12">
    <source>
        <dbReference type="Proteomes" id="UP000796880"/>
    </source>
</evidence>
<protein>
    <recommendedName>
        <fullName evidence="10">Peptidase S54 rhomboid domain-containing protein</fullName>
    </recommendedName>
</protein>
<keyword evidence="7 9" id="KW-1133">Transmembrane helix</keyword>
<evidence type="ECO:0000256" key="7">
    <source>
        <dbReference type="ARBA" id="ARBA00022989"/>
    </source>
</evidence>
<dbReference type="InterPro" id="IPR035952">
    <property type="entry name" value="Rhomboid-like_sf"/>
</dbReference>
<evidence type="ECO:0000256" key="1">
    <source>
        <dbReference type="ARBA" id="ARBA00004141"/>
    </source>
</evidence>
<dbReference type="PANTHER" id="PTHR43731:SF14">
    <property type="entry name" value="PRESENILIN-ASSOCIATED RHOMBOID-LIKE PROTEIN, MITOCHONDRIAL"/>
    <property type="match status" value="1"/>
</dbReference>
<dbReference type="Gene3D" id="1.20.1540.10">
    <property type="entry name" value="Rhomboid-like"/>
    <property type="match status" value="1"/>
</dbReference>
<feature type="transmembrane region" description="Helical" evidence="9">
    <location>
        <begin position="150"/>
        <end position="168"/>
    </location>
</feature>
<accession>A0A8K0DWM6</accession>
<name>A0A8K0DWM6_9ROSA</name>
<evidence type="ECO:0000256" key="4">
    <source>
        <dbReference type="ARBA" id="ARBA00022692"/>
    </source>
</evidence>
<comment type="caution">
    <text evidence="11">The sequence shown here is derived from an EMBL/GenBank/DDBJ whole genome shotgun (WGS) entry which is preliminary data.</text>
</comment>
<evidence type="ECO:0000259" key="10">
    <source>
        <dbReference type="Pfam" id="PF01694"/>
    </source>
</evidence>
<feature type="transmembrane region" description="Helical" evidence="9">
    <location>
        <begin position="223"/>
        <end position="245"/>
    </location>
</feature>
<dbReference type="Pfam" id="PF01694">
    <property type="entry name" value="Rhomboid"/>
    <property type="match status" value="1"/>
</dbReference>
<evidence type="ECO:0000256" key="3">
    <source>
        <dbReference type="ARBA" id="ARBA00022670"/>
    </source>
</evidence>
<keyword evidence="6" id="KW-0809">Transit peptide</keyword>
<evidence type="ECO:0000256" key="9">
    <source>
        <dbReference type="SAM" id="Phobius"/>
    </source>
</evidence>
<comment type="similarity">
    <text evidence="2">Belongs to the peptidase S54 family.</text>
</comment>
<evidence type="ECO:0000256" key="5">
    <source>
        <dbReference type="ARBA" id="ARBA00022801"/>
    </source>
</evidence>
<dbReference type="EMBL" id="VOIH02000009">
    <property type="protein sequence ID" value="KAF3438051.1"/>
    <property type="molecule type" value="Genomic_DNA"/>
</dbReference>
<evidence type="ECO:0000256" key="8">
    <source>
        <dbReference type="ARBA" id="ARBA00023136"/>
    </source>
</evidence>
<keyword evidence="12" id="KW-1185">Reference proteome</keyword>
<keyword evidence="3" id="KW-0645">Protease</keyword>
<organism evidence="11 12">
    <name type="scientific">Rhamnella rubrinervis</name>
    <dbReference type="NCBI Taxonomy" id="2594499"/>
    <lineage>
        <taxon>Eukaryota</taxon>
        <taxon>Viridiplantae</taxon>
        <taxon>Streptophyta</taxon>
        <taxon>Embryophyta</taxon>
        <taxon>Tracheophyta</taxon>
        <taxon>Spermatophyta</taxon>
        <taxon>Magnoliopsida</taxon>
        <taxon>eudicotyledons</taxon>
        <taxon>Gunneridae</taxon>
        <taxon>Pentapetalae</taxon>
        <taxon>rosids</taxon>
        <taxon>fabids</taxon>
        <taxon>Rosales</taxon>
        <taxon>Rhamnaceae</taxon>
        <taxon>rhamnoid group</taxon>
        <taxon>Rhamneae</taxon>
        <taxon>Rhamnella</taxon>
    </lineage>
</organism>
<feature type="transmembrane region" description="Helical" evidence="9">
    <location>
        <begin position="266"/>
        <end position="285"/>
    </location>
</feature>
<evidence type="ECO:0000313" key="11">
    <source>
        <dbReference type="EMBL" id="KAF3438051.1"/>
    </source>
</evidence>
<evidence type="ECO:0000256" key="6">
    <source>
        <dbReference type="ARBA" id="ARBA00022946"/>
    </source>
</evidence>
<keyword evidence="5" id="KW-0378">Hydrolase</keyword>
<keyword evidence="8 9" id="KW-0472">Membrane</keyword>
<dbReference type="AlphaFoldDB" id="A0A8K0DWM6"/>
<dbReference type="InterPro" id="IPR022764">
    <property type="entry name" value="Peptidase_S54_rhomboid_dom"/>
</dbReference>
<dbReference type="SUPFAM" id="SSF144091">
    <property type="entry name" value="Rhomboid-like"/>
    <property type="match status" value="1"/>
</dbReference>
<dbReference type="GO" id="GO:0004252">
    <property type="term" value="F:serine-type endopeptidase activity"/>
    <property type="evidence" value="ECO:0007669"/>
    <property type="project" value="InterPro"/>
</dbReference>